<comment type="cofactor">
    <cofactor evidence="19">
        <name>Mg(2+)</name>
        <dbReference type="ChEBI" id="CHEBI:18420"/>
    </cofactor>
    <cofactor evidence="19">
        <name>Mn(2+)</name>
        <dbReference type="ChEBI" id="CHEBI:29035"/>
    </cofactor>
    <text evidence="19">Magnesium. Can also use manganese.</text>
</comment>
<dbReference type="PIRSF" id="PIRSF006268">
    <property type="entry name" value="ApbE"/>
    <property type="match status" value="1"/>
</dbReference>
<evidence type="ECO:0000256" key="16">
    <source>
        <dbReference type="ARBA" id="ARBA00048540"/>
    </source>
</evidence>
<keyword evidence="12" id="KW-0472">Membrane</keyword>
<evidence type="ECO:0000256" key="12">
    <source>
        <dbReference type="ARBA" id="ARBA00023136"/>
    </source>
</evidence>
<evidence type="ECO:0000313" key="22">
    <source>
        <dbReference type="Proteomes" id="UP000032266"/>
    </source>
</evidence>
<evidence type="ECO:0000256" key="9">
    <source>
        <dbReference type="ARBA" id="ARBA00022729"/>
    </source>
</evidence>
<evidence type="ECO:0000256" key="17">
    <source>
        <dbReference type="ARBA" id="ARBA00060485"/>
    </source>
</evidence>
<evidence type="ECO:0000256" key="8">
    <source>
        <dbReference type="ARBA" id="ARBA00022723"/>
    </source>
</evidence>
<dbReference type="Pfam" id="PF02424">
    <property type="entry name" value="ApbE"/>
    <property type="match status" value="1"/>
</dbReference>
<dbReference type="PROSITE" id="PS51257">
    <property type="entry name" value="PROKAR_LIPOPROTEIN"/>
    <property type="match status" value="1"/>
</dbReference>
<accession>A0A0C5VKW0</accession>
<feature type="chain" id="PRO_5005961373" description="FAD:protein FMN transferase" evidence="20">
    <location>
        <begin position="22"/>
        <end position="344"/>
    </location>
</feature>
<keyword evidence="14 20" id="KW-0449">Lipoprotein</keyword>
<comment type="function">
    <text evidence="20">Flavin transferase that catalyzes the transfer of the FMN moiety of FAD and its covalent binding to the hydroxyl group of a threonine residue in a target flavoprotein.</text>
</comment>
<dbReference type="PATRIC" id="fig|1445510.3.peg.3235"/>
<evidence type="ECO:0000256" key="15">
    <source>
        <dbReference type="ARBA" id="ARBA00031306"/>
    </source>
</evidence>
<sequence>MQIRSVLKPVFVVMAFFAIMAATGCSVSGQDEIQTFYGQALGTSYSIKYVGEKNKVGKYQHGVNSVLDRIDQSMSTYLKKSELNRFNDAPVGEPFHMSDDLFYVVSQAQIISEKSVGAFDITVEPLVDLWGFGPSDRPDIVPDKAELTKAFDMVGYSALQMDTATHTVTKIAPREIDLSAIAKGYAVDKVAEYLDSLNISAYLVEVGGEMRLKGKKPNGDSWRVAIETPESGAGGIYRILPLSDRAIATSGDYRNYFEVNGKRYSHTIDPKTGFPIDHPLVSVSVITDSCAIADGWATAMMVLGTRSALELAEKEQLAVFLIEKTADGFKEYKSSLFDNYEFKR</sequence>
<feature type="binding site" evidence="19">
    <location>
        <position position="180"/>
    </location>
    <ligand>
        <name>Mg(2+)</name>
        <dbReference type="ChEBI" id="CHEBI:18420"/>
    </ligand>
</feature>
<evidence type="ECO:0000256" key="2">
    <source>
        <dbReference type="ARBA" id="ARBA00011955"/>
    </source>
</evidence>
<reference evidence="21 22" key="1">
    <citation type="submission" date="2014-01" db="EMBL/GenBank/DDBJ databases">
        <title>Full genme sequencing of cellulolytic bacterium Gynuella sunshinyii YC6258T gen. nov., sp. nov.</title>
        <authorList>
            <person name="Khan H."/>
            <person name="Chung E.J."/>
            <person name="Chung Y.R."/>
        </authorList>
    </citation>
    <scope>NUCLEOTIDE SEQUENCE [LARGE SCALE GENOMIC DNA]</scope>
    <source>
        <strain evidence="21 22">YC6258</strain>
    </source>
</reference>
<keyword evidence="8 18" id="KW-0479">Metal-binding</keyword>
<feature type="binding site" evidence="19">
    <location>
        <position position="294"/>
    </location>
    <ligand>
        <name>Mg(2+)</name>
        <dbReference type="ChEBI" id="CHEBI:18420"/>
    </ligand>
</feature>
<feature type="binding site" evidence="19">
    <location>
        <position position="298"/>
    </location>
    <ligand>
        <name>Mg(2+)</name>
        <dbReference type="ChEBI" id="CHEBI:18420"/>
    </ligand>
</feature>
<name>A0A0C5VKW0_9GAMM</name>
<dbReference type="GO" id="GO:0046872">
    <property type="term" value="F:metal ion binding"/>
    <property type="evidence" value="ECO:0007669"/>
    <property type="project" value="UniProtKB-UniRule"/>
</dbReference>
<proteinExistence type="inferred from homology"/>
<evidence type="ECO:0000256" key="10">
    <source>
        <dbReference type="ARBA" id="ARBA00022827"/>
    </source>
</evidence>
<gene>
    <name evidence="21" type="ORF">YC6258_03271</name>
</gene>
<dbReference type="InterPro" id="IPR024932">
    <property type="entry name" value="ApbE"/>
</dbReference>
<evidence type="ECO:0000256" key="1">
    <source>
        <dbReference type="ARBA" id="ARBA00008282"/>
    </source>
</evidence>
<evidence type="ECO:0000256" key="11">
    <source>
        <dbReference type="ARBA" id="ARBA00022842"/>
    </source>
</evidence>
<evidence type="ECO:0000313" key="21">
    <source>
        <dbReference type="EMBL" id="AJQ95307.1"/>
    </source>
</evidence>
<evidence type="ECO:0000256" key="18">
    <source>
        <dbReference type="PIRNR" id="PIRNR006268"/>
    </source>
</evidence>
<dbReference type="EC" id="2.7.1.180" evidence="2 18"/>
<dbReference type="AlphaFoldDB" id="A0A0C5VKW0"/>
<dbReference type="EMBL" id="CP007142">
    <property type="protein sequence ID" value="AJQ95307.1"/>
    <property type="molecule type" value="Genomic_DNA"/>
</dbReference>
<dbReference type="KEGG" id="gsn:YC6258_03271"/>
<comment type="catalytic activity">
    <reaction evidence="16 18 20">
        <text>L-threonyl-[protein] + FAD = FMN-L-threonyl-[protein] + AMP + H(+)</text>
        <dbReference type="Rhea" id="RHEA:36847"/>
        <dbReference type="Rhea" id="RHEA-COMP:11060"/>
        <dbReference type="Rhea" id="RHEA-COMP:11061"/>
        <dbReference type="ChEBI" id="CHEBI:15378"/>
        <dbReference type="ChEBI" id="CHEBI:30013"/>
        <dbReference type="ChEBI" id="CHEBI:57692"/>
        <dbReference type="ChEBI" id="CHEBI:74257"/>
        <dbReference type="ChEBI" id="CHEBI:456215"/>
        <dbReference type="EC" id="2.7.1.180"/>
    </reaction>
</comment>
<evidence type="ECO:0000256" key="19">
    <source>
        <dbReference type="PIRSR" id="PIRSR006268-2"/>
    </source>
</evidence>
<dbReference type="PANTHER" id="PTHR30040">
    <property type="entry name" value="THIAMINE BIOSYNTHESIS LIPOPROTEIN APBE"/>
    <property type="match status" value="1"/>
</dbReference>
<dbReference type="SUPFAM" id="SSF143631">
    <property type="entry name" value="ApbE-like"/>
    <property type="match status" value="1"/>
</dbReference>
<keyword evidence="9 20" id="KW-0732">Signal</keyword>
<evidence type="ECO:0000256" key="4">
    <source>
        <dbReference type="ARBA" id="ARBA00022475"/>
    </source>
</evidence>
<dbReference type="GO" id="GO:0016740">
    <property type="term" value="F:transferase activity"/>
    <property type="evidence" value="ECO:0007669"/>
    <property type="project" value="UniProtKB-UniRule"/>
</dbReference>
<evidence type="ECO:0000256" key="6">
    <source>
        <dbReference type="ARBA" id="ARBA00022630"/>
    </source>
</evidence>
<comment type="similarity">
    <text evidence="1 18 20">Belongs to the ApbE family.</text>
</comment>
<dbReference type="Gene3D" id="3.10.520.10">
    <property type="entry name" value="ApbE-like domains"/>
    <property type="match status" value="1"/>
</dbReference>
<dbReference type="STRING" id="1445510.YC6258_03271"/>
<evidence type="ECO:0000256" key="3">
    <source>
        <dbReference type="ARBA" id="ARBA00016337"/>
    </source>
</evidence>
<comment type="subcellular location">
    <subcellularLocation>
        <location evidence="17 20">Cell inner membrane</location>
        <topology evidence="17 20">Lipid-anchor</topology>
        <orientation evidence="17 20">Periplasmic side</orientation>
    </subcellularLocation>
</comment>
<feature type="signal peptide" evidence="20">
    <location>
        <begin position="1"/>
        <end position="21"/>
    </location>
</feature>
<evidence type="ECO:0000256" key="7">
    <source>
        <dbReference type="ARBA" id="ARBA00022679"/>
    </source>
</evidence>
<dbReference type="GO" id="GO:0005886">
    <property type="term" value="C:plasma membrane"/>
    <property type="evidence" value="ECO:0007669"/>
    <property type="project" value="UniProtKB-SubCell"/>
</dbReference>
<keyword evidence="10 18" id="KW-0274">FAD</keyword>
<keyword evidence="5 20" id="KW-0997">Cell inner membrane</keyword>
<keyword evidence="6 18" id="KW-0285">Flavoprotein</keyword>
<evidence type="ECO:0000256" key="5">
    <source>
        <dbReference type="ARBA" id="ARBA00022519"/>
    </source>
</evidence>
<keyword evidence="4" id="KW-1003">Cell membrane</keyword>
<organism evidence="21 22">
    <name type="scientific">Gynuella sunshinyii YC6258</name>
    <dbReference type="NCBI Taxonomy" id="1445510"/>
    <lineage>
        <taxon>Bacteria</taxon>
        <taxon>Pseudomonadati</taxon>
        <taxon>Pseudomonadota</taxon>
        <taxon>Gammaproteobacteria</taxon>
        <taxon>Oceanospirillales</taxon>
        <taxon>Saccharospirillaceae</taxon>
        <taxon>Gynuella</taxon>
    </lineage>
</organism>
<keyword evidence="22" id="KW-1185">Reference proteome</keyword>
<dbReference type="InterPro" id="IPR003374">
    <property type="entry name" value="ApbE-like_sf"/>
</dbReference>
<evidence type="ECO:0000256" key="20">
    <source>
        <dbReference type="RuleBase" id="RU363002"/>
    </source>
</evidence>
<evidence type="ECO:0000256" key="14">
    <source>
        <dbReference type="ARBA" id="ARBA00023288"/>
    </source>
</evidence>
<protein>
    <recommendedName>
        <fullName evidence="3 18">FAD:protein FMN transferase</fullName>
        <ecNumber evidence="2 18">2.7.1.180</ecNumber>
    </recommendedName>
    <alternativeName>
        <fullName evidence="15 18">Flavin transferase</fullName>
    </alternativeName>
</protein>
<dbReference type="FunFam" id="3.10.520.10:FF:000001">
    <property type="entry name" value="FAD:protein FMN transferase"/>
    <property type="match status" value="1"/>
</dbReference>
<evidence type="ECO:0000256" key="13">
    <source>
        <dbReference type="ARBA" id="ARBA00023139"/>
    </source>
</evidence>
<keyword evidence="11 18" id="KW-0460">Magnesium</keyword>
<dbReference type="Proteomes" id="UP000032266">
    <property type="component" value="Chromosome"/>
</dbReference>
<dbReference type="PANTHER" id="PTHR30040:SF2">
    <property type="entry name" value="FAD:PROTEIN FMN TRANSFERASE"/>
    <property type="match status" value="1"/>
</dbReference>
<keyword evidence="7 18" id="KW-0808">Transferase</keyword>
<keyword evidence="13" id="KW-0564">Palmitate</keyword>
<dbReference type="HOGENOM" id="CLU_044403_0_0_6"/>